<accession>A0AAD7MY58</accession>
<dbReference type="Pfam" id="PF18758">
    <property type="entry name" value="KDZ"/>
    <property type="match status" value="2"/>
</dbReference>
<name>A0AAD7MY58_9AGAR</name>
<dbReference type="PANTHER" id="PTHR33096">
    <property type="entry name" value="CXC2 DOMAIN-CONTAINING PROTEIN"/>
    <property type="match status" value="1"/>
</dbReference>
<keyword evidence="2" id="KW-1185">Reference proteome</keyword>
<dbReference type="InterPro" id="IPR040521">
    <property type="entry name" value="KDZ"/>
</dbReference>
<evidence type="ECO:0000313" key="1">
    <source>
        <dbReference type="EMBL" id="KAJ7737641.1"/>
    </source>
</evidence>
<dbReference type="Proteomes" id="UP001215280">
    <property type="component" value="Unassembled WGS sequence"/>
</dbReference>
<reference evidence="1" key="1">
    <citation type="submission" date="2023-03" db="EMBL/GenBank/DDBJ databases">
        <title>Massive genome expansion in bonnet fungi (Mycena s.s.) driven by repeated elements and novel gene families across ecological guilds.</title>
        <authorList>
            <consortium name="Lawrence Berkeley National Laboratory"/>
            <person name="Harder C.B."/>
            <person name="Miyauchi S."/>
            <person name="Viragh M."/>
            <person name="Kuo A."/>
            <person name="Thoen E."/>
            <person name="Andreopoulos B."/>
            <person name="Lu D."/>
            <person name="Skrede I."/>
            <person name="Drula E."/>
            <person name="Henrissat B."/>
            <person name="Morin E."/>
            <person name="Kohler A."/>
            <person name="Barry K."/>
            <person name="LaButti K."/>
            <person name="Morin E."/>
            <person name="Salamov A."/>
            <person name="Lipzen A."/>
            <person name="Mereny Z."/>
            <person name="Hegedus B."/>
            <person name="Baldrian P."/>
            <person name="Stursova M."/>
            <person name="Weitz H."/>
            <person name="Taylor A."/>
            <person name="Grigoriev I.V."/>
            <person name="Nagy L.G."/>
            <person name="Martin F."/>
            <person name="Kauserud H."/>
        </authorList>
    </citation>
    <scope>NUCLEOTIDE SEQUENCE</scope>
    <source>
        <strain evidence="1">CBHHK188m</strain>
    </source>
</reference>
<dbReference type="EMBL" id="JARJLG010000142">
    <property type="protein sequence ID" value="KAJ7737641.1"/>
    <property type="molecule type" value="Genomic_DNA"/>
</dbReference>
<gene>
    <name evidence="1" type="ORF">DFH07DRAFT_870602</name>
</gene>
<proteinExistence type="predicted"/>
<organism evidence="1 2">
    <name type="scientific">Mycena maculata</name>
    <dbReference type="NCBI Taxonomy" id="230809"/>
    <lineage>
        <taxon>Eukaryota</taxon>
        <taxon>Fungi</taxon>
        <taxon>Dikarya</taxon>
        <taxon>Basidiomycota</taxon>
        <taxon>Agaricomycotina</taxon>
        <taxon>Agaricomycetes</taxon>
        <taxon>Agaricomycetidae</taxon>
        <taxon>Agaricales</taxon>
        <taxon>Marasmiineae</taxon>
        <taxon>Mycenaceae</taxon>
        <taxon>Mycena</taxon>
    </lineage>
</organism>
<sequence>MDITSGGDVQFGADSCFSYRHVRSAGDGPISHDPQYFISQDKINAVRERIAEARKKPPAQFKAPIPQAAVDACNQSWDAANENKKKADLKQYDSSGIFAMTCRHSQVLFLCDIDTPVANNSFNMFPILSEGLRPRVSFVINAMHAYGHQWICQLIYSPRLHRGAGLSDHEGVERIWSRIRKLIPLTRHQWKSRRIWTLDQYIAFINDEGRDSLGVWIGHQQKNLTKKQEGALKTQIDGIERSITEAKASITNAGASTQSINLLKSLEATHDTLSSQADALYTSLNIHGAFPELKDLPLEFVTTLVLMDNLKKSIRQRAVGSFLEWESLRRAVKGHREAPGTKMYQATSKAIAKRQPALLRSVAKFNSYCAALEDLRPTTCDIQIPPPLATDLTSLRNDPYLQQDVWMAPSGGPPPRWLSDENVWDGIRSLHVADRCVEEAVRLNAERRNLRIWLDEELAIVARTMITAGEFFSYRYILF</sequence>
<dbReference type="AlphaFoldDB" id="A0AAD7MY58"/>
<protein>
    <submittedName>
        <fullName evidence="1">Uncharacterized protein</fullName>
    </submittedName>
</protein>
<comment type="caution">
    <text evidence="1">The sequence shown here is derived from an EMBL/GenBank/DDBJ whole genome shotgun (WGS) entry which is preliminary data.</text>
</comment>
<dbReference type="PANTHER" id="PTHR33096:SF1">
    <property type="entry name" value="CXC1-LIKE CYSTEINE CLUSTER ASSOCIATED WITH KDZ TRANSPOSASES DOMAIN-CONTAINING PROTEIN"/>
    <property type="match status" value="1"/>
</dbReference>
<evidence type="ECO:0000313" key="2">
    <source>
        <dbReference type="Proteomes" id="UP001215280"/>
    </source>
</evidence>